<dbReference type="OrthoDB" id="9788640at2"/>
<feature type="compositionally biased region" description="Gly residues" evidence="7">
    <location>
        <begin position="130"/>
        <end position="141"/>
    </location>
</feature>
<comment type="catalytic activity">
    <reaction evidence="6">
        <text>DNA(n) + a 2'-deoxyribonucleoside 5'-triphosphate = DNA(n+1) + diphosphate</text>
        <dbReference type="Rhea" id="RHEA:22508"/>
        <dbReference type="Rhea" id="RHEA-COMP:17339"/>
        <dbReference type="Rhea" id="RHEA-COMP:17340"/>
        <dbReference type="ChEBI" id="CHEBI:33019"/>
        <dbReference type="ChEBI" id="CHEBI:61560"/>
        <dbReference type="ChEBI" id="CHEBI:173112"/>
        <dbReference type="EC" id="2.7.7.7"/>
    </reaction>
</comment>
<organism evidence="9 10">
    <name type="scientific">Sphingomonas suaedae</name>
    <dbReference type="NCBI Taxonomy" id="2599297"/>
    <lineage>
        <taxon>Bacteria</taxon>
        <taxon>Pseudomonadati</taxon>
        <taxon>Pseudomonadota</taxon>
        <taxon>Alphaproteobacteria</taxon>
        <taxon>Sphingomonadales</taxon>
        <taxon>Sphingomonadaceae</taxon>
        <taxon>Sphingomonas</taxon>
    </lineage>
</organism>
<dbReference type="Pfam" id="PF11799">
    <property type="entry name" value="IMS_C"/>
    <property type="match status" value="1"/>
</dbReference>
<evidence type="ECO:0000313" key="9">
    <source>
        <dbReference type="EMBL" id="QDX27593.1"/>
    </source>
</evidence>
<dbReference type="SUPFAM" id="SSF56672">
    <property type="entry name" value="DNA/RNA polymerases"/>
    <property type="match status" value="1"/>
</dbReference>
<evidence type="ECO:0000256" key="2">
    <source>
        <dbReference type="ARBA" id="ARBA00011245"/>
    </source>
</evidence>
<comment type="function">
    <text evidence="5">Poorly processive, error-prone DNA polymerase involved in untargeted mutagenesis. Copies undamaged DNA at stalled replication forks, which arise in vivo from mismatched or misaligned primer ends. These misaligned primers can be extended by PolIV. Exhibits no 3'-5' exonuclease (proofreading) activity. May be involved in translesional synthesis, in conjunction with the beta clamp from PolIII.</text>
</comment>
<feature type="region of interest" description="Disordered" evidence="7">
    <location>
        <begin position="544"/>
        <end position="566"/>
    </location>
</feature>
<comment type="subunit">
    <text evidence="2">Monomer.</text>
</comment>
<dbReference type="PANTHER" id="PTHR35369">
    <property type="entry name" value="BLR3025 PROTEIN-RELATED"/>
    <property type="match status" value="1"/>
</dbReference>
<feature type="region of interest" description="Disordered" evidence="7">
    <location>
        <begin position="44"/>
        <end position="174"/>
    </location>
</feature>
<keyword evidence="4" id="KW-0227">DNA damage</keyword>
<dbReference type="InterPro" id="IPR017961">
    <property type="entry name" value="DNA_pol_Y-fam_little_finger"/>
</dbReference>
<evidence type="ECO:0000256" key="7">
    <source>
        <dbReference type="SAM" id="MobiDB-lite"/>
    </source>
</evidence>
<dbReference type="EC" id="2.7.7.7" evidence="3"/>
<dbReference type="InterPro" id="IPR050356">
    <property type="entry name" value="SulA_CellDiv_inhibitor"/>
</dbReference>
<dbReference type="Gene3D" id="3.30.70.270">
    <property type="match status" value="1"/>
</dbReference>
<feature type="compositionally biased region" description="Basic and acidic residues" evidence="7">
    <location>
        <begin position="87"/>
        <end position="97"/>
    </location>
</feature>
<keyword evidence="10" id="KW-1185">Reference proteome</keyword>
<dbReference type="InterPro" id="IPR043502">
    <property type="entry name" value="DNA/RNA_pol_sf"/>
</dbReference>
<sequence length="683" mass="74867">MKRVAALFLPDWPIERLRQAERTRVQAAPPPDPAPGTQLEALRDAATAEQKHGCSVPRGGGWRPGARWAREERAREIAALPAHQRPSKRELGRREEAAGNPFRPMQSDEVRSQVPAGEPPARKYLPELARGGGPRPQGGVEGPPHSGGDRSPPIPRLRRGPSTIAARWSPSPSKLGEELVPRVISIREGNRIVIAAACPAARALGIHPGMAVTQARALLPELAIHPADPAGDLAALHRLALMAARRWAPTVAVEGADTLLIDLSGAAHLHGGEERMALRIVRLLARRGYSARVAIADTPGAAWALAHFFFGRHPRGDDVFICPPGQHADALAALPIPALRADPVAVELLHRLGIDRIGQLAAMPRGPLSRRFGGALVSRLEQALGTLAEPLDPVMPREAIAVQRRFAEPVATAEGIAHWIGALVPELCAALEAAGLGARAVELVADRVDGVPQTLRIGLARASRDCLHLIRLIARRIEDVEPGYGIDAIALHVRRAEPLSARPFDERLDEEAKPDLAPLADTLATRIGPRRLWRNRPVESDVPERSVGRDGILDPPERVGAHVKRDDVRQLLRTAPPDPWRPDWPRPARLLARPERLDHVLAELPDQPPRRFTWRGRTIRVVRADGPERITGEWWRRAAETHAVRDYFRVEDEGGHRYWLFRRGDGERGATGDLSWYLHGLFG</sequence>
<name>A0A518RJH2_9SPHN</name>
<dbReference type="PANTHER" id="PTHR35369:SF2">
    <property type="entry name" value="BLR3025 PROTEIN"/>
    <property type="match status" value="1"/>
</dbReference>
<dbReference type="Pfam" id="PF00817">
    <property type="entry name" value="IMS"/>
    <property type="match status" value="1"/>
</dbReference>
<dbReference type="RefSeq" id="WP_145849068.1">
    <property type="nucleotide sequence ID" value="NZ_CP042239.1"/>
</dbReference>
<proteinExistence type="inferred from homology"/>
<gene>
    <name evidence="9" type="ORF">FPZ54_17330</name>
</gene>
<evidence type="ECO:0000313" key="10">
    <source>
        <dbReference type="Proteomes" id="UP000318055"/>
    </source>
</evidence>
<dbReference type="InterPro" id="IPR045443">
    <property type="entry name" value="DUF6504"/>
</dbReference>
<dbReference type="CDD" id="cd03468">
    <property type="entry name" value="PolY_like"/>
    <property type="match status" value="1"/>
</dbReference>
<dbReference type="AlphaFoldDB" id="A0A518RJH2"/>
<dbReference type="InterPro" id="IPR001126">
    <property type="entry name" value="UmuC"/>
</dbReference>
<evidence type="ECO:0000256" key="5">
    <source>
        <dbReference type="ARBA" id="ARBA00025589"/>
    </source>
</evidence>
<accession>A0A518RJH2</accession>
<dbReference type="Pfam" id="PF20114">
    <property type="entry name" value="DUF6504"/>
    <property type="match status" value="1"/>
</dbReference>
<comment type="similarity">
    <text evidence="1">Belongs to the DNA polymerase type-Y family.</text>
</comment>
<feature type="domain" description="UmuC" evidence="8">
    <location>
        <begin position="149"/>
        <end position="298"/>
    </location>
</feature>
<dbReference type="Gene3D" id="3.40.1170.60">
    <property type="match status" value="1"/>
</dbReference>
<evidence type="ECO:0000259" key="8">
    <source>
        <dbReference type="PROSITE" id="PS50173"/>
    </source>
</evidence>
<dbReference type="EMBL" id="CP042239">
    <property type="protein sequence ID" value="QDX27593.1"/>
    <property type="molecule type" value="Genomic_DNA"/>
</dbReference>
<dbReference type="PROSITE" id="PS50173">
    <property type="entry name" value="UMUC"/>
    <property type="match status" value="1"/>
</dbReference>
<feature type="region of interest" description="Disordered" evidence="7">
    <location>
        <begin position="20"/>
        <end position="39"/>
    </location>
</feature>
<dbReference type="KEGG" id="ssua:FPZ54_17330"/>
<evidence type="ECO:0000256" key="3">
    <source>
        <dbReference type="ARBA" id="ARBA00012417"/>
    </source>
</evidence>
<evidence type="ECO:0000256" key="1">
    <source>
        <dbReference type="ARBA" id="ARBA00010945"/>
    </source>
</evidence>
<evidence type="ECO:0000256" key="6">
    <source>
        <dbReference type="ARBA" id="ARBA00049244"/>
    </source>
</evidence>
<dbReference type="GO" id="GO:0006281">
    <property type="term" value="P:DNA repair"/>
    <property type="evidence" value="ECO:0007669"/>
    <property type="project" value="InterPro"/>
</dbReference>
<protein>
    <recommendedName>
        <fullName evidence="3">DNA-directed DNA polymerase</fullName>
        <ecNumber evidence="3">2.7.7.7</ecNumber>
    </recommendedName>
</protein>
<dbReference type="Proteomes" id="UP000318055">
    <property type="component" value="Chromosome"/>
</dbReference>
<evidence type="ECO:0000256" key="4">
    <source>
        <dbReference type="ARBA" id="ARBA00022763"/>
    </source>
</evidence>
<dbReference type="GO" id="GO:0003684">
    <property type="term" value="F:damaged DNA binding"/>
    <property type="evidence" value="ECO:0007669"/>
    <property type="project" value="InterPro"/>
</dbReference>
<reference evidence="9 10" key="1">
    <citation type="submission" date="2019-07" db="EMBL/GenBank/DDBJ databases">
        <title>Sphingomonas alkalisoli sp. nov., isolated from rhizosphere soil of Suaedae salsa.</title>
        <authorList>
            <person name="Zhang H."/>
            <person name="Xu L."/>
            <person name="Zhang J.-X."/>
            <person name="Sun J.-Q."/>
        </authorList>
    </citation>
    <scope>NUCLEOTIDE SEQUENCE [LARGE SCALE GENOMIC DNA]</scope>
    <source>
        <strain evidence="9 10">XS-10</strain>
    </source>
</reference>
<dbReference type="InterPro" id="IPR043128">
    <property type="entry name" value="Rev_trsase/Diguanyl_cyclase"/>
</dbReference>